<evidence type="ECO:0008006" key="5">
    <source>
        <dbReference type="Google" id="ProtNLM"/>
    </source>
</evidence>
<dbReference type="Gene3D" id="2.60.40.10">
    <property type="entry name" value="Immunoglobulins"/>
    <property type="match status" value="3"/>
</dbReference>
<keyword evidence="2" id="KW-0732">Signal</keyword>
<dbReference type="Pfam" id="PF09136">
    <property type="entry name" value="Glucodextran_B"/>
    <property type="match status" value="2"/>
</dbReference>
<dbReference type="RefSeq" id="WP_277416590.1">
    <property type="nucleotide sequence ID" value="NZ_CP119083.1"/>
</dbReference>
<dbReference type="SUPFAM" id="SSF49464">
    <property type="entry name" value="Carboxypeptidase regulatory domain-like"/>
    <property type="match status" value="1"/>
</dbReference>
<dbReference type="InterPro" id="IPR013783">
    <property type="entry name" value="Ig-like_fold"/>
</dbReference>
<sequence length="1316" mass="131763">MRAFLVATLAGLLLAAPVVAGTLGTPTLAPASIGAGTGTVVTISIPIGDPNYLAGSANLQRLAADGTVQGIVGTLRDDGRDGDTTAGDGIHALAIALTEPAGTIRFQVSAAFRQELRRTISAPVTLTVTPGTGTPTITAAQFTVTTATTGVPAVGVASATVQSTTAPSTLQLQKIDAAGTVLASLGNLHDDGTDGDASAGDAVWALRSTVLENSPGTLRYRIAGTFPGHAQTVYSNVFSVTVAGTATGIAITAPANGAYLNTPAITVAGTVGDPAARVTLNGIAAILSGTTFNASVPLNEGPNTITAVATNSGGTTTTASILVTLDTTAPKVEIYSPGANAVTTGDKATVSGMVNDIVVGTVNPQQATVTVNGIAAEVLNRSFIARDVPLQAGTNTIQAVATDRAGNRATTATTVTRSGAGGLALVSGNNQRAAVGALLAAPLVVALTDARGVPVANRPVVFRVVGLDGTVAASAVPGAGLPALAVNTDAEGKARAYYRLGSRAGGGNLVEASTAAAQATVDFVASGTPGAPQLMVVDSGNSQTGVAGQALPFPLIAIVTDSSYNRLAGVPVTFTVKDGGGGFGADRQATLQATSDSDGRVAATLLLGPNQGVNNNVVEANFTGGTGYAATFTANGLLPGPAARTKISGVVLDNSNQPIPGVTMRLLQITQGNRSNIPQEMAEAVRTDAQGQFVMQPVPVGVFKLMADGGSATRDGIWPTLDFDMVTVPGQDNTPGMPIFLPALNPNNRVCIDESTGGTLTLPDVPGFALAIAPGSATFPGGSRSGCVHVTPVNLDKVPMAPGFGQQPRFVVTIQPVGTHFSPPARMTIPNVDGLAPRAVTEMYSYDHDLASFVAIGSATVSADGATITSDPGSGVIKAGWHCGGNPNTSGSAGTCPTCQKCEGSSCVADAAKDGQVCDLAPGQGVCRAGACVPVRLTILVNNTPATDDDITALNGPQTLPITVRMDDGPTTPISIALVLTPGGRGSLNTTTVSLAKGQSTSVVFTPSAASAAANDVKIAAKVNGNELATGNLTVVNITLPRIATPTDPAAIPDRITPRKDTDAQVTLVPALDGSGQSVELATLDTSAANGDYTVGGGATKQLTRTETVKLRGTVQTAATGGAGGGNARKLKLAAKVRGAQVTQSNGFSVAAIAELVAEGYRGNVVGRPGVVGIIVSVTVKSDSGTDGDLSECEFSEQIEVKAETGSLVGLGGGLNSSYLGCIGTYTDTHSTGTASLTGPGTQNIDQTHTMKDRRLGITDMPIRRSGFKIDRTVFAPATPPPPFKLTTSKYGAGATANGHTAAAGTPTAPMTGTQP</sequence>
<dbReference type="EMBL" id="CP119083">
    <property type="protein sequence ID" value="WEF33906.1"/>
    <property type="molecule type" value="Genomic_DNA"/>
</dbReference>
<accession>A0ABY8BG10</accession>
<gene>
    <name evidence="3" type="ORF">PX653_03775</name>
</gene>
<evidence type="ECO:0000313" key="3">
    <source>
        <dbReference type="EMBL" id="WEF33906.1"/>
    </source>
</evidence>
<evidence type="ECO:0000256" key="1">
    <source>
        <dbReference type="SAM" id="MobiDB-lite"/>
    </source>
</evidence>
<protein>
    <recommendedName>
        <fullName evidence="5">Carboxypeptidase regulatory-like domain-containing protein</fullName>
    </recommendedName>
</protein>
<name>A0ABY8BG10_9BURK</name>
<feature type="chain" id="PRO_5045505197" description="Carboxypeptidase regulatory-like domain-containing protein" evidence="2">
    <location>
        <begin position="21"/>
        <end position="1316"/>
    </location>
</feature>
<reference evidence="3 4" key="1">
    <citation type="submission" date="2023-02" db="EMBL/GenBank/DDBJ databases">
        <title>Gemone sequence of Telluria chitinolytica ACM 3522T.</title>
        <authorList>
            <person name="Frediansyah A."/>
            <person name="Miess H."/>
            <person name="Gross H."/>
        </authorList>
    </citation>
    <scope>NUCLEOTIDE SEQUENCE [LARGE SCALE GENOMIC DNA]</scope>
    <source>
        <strain evidence="3 4">ACM 3522</strain>
    </source>
</reference>
<dbReference type="NCBIfam" id="NF041940">
    <property type="entry name" value="choice_anch_X"/>
    <property type="match status" value="1"/>
</dbReference>
<proteinExistence type="predicted"/>
<evidence type="ECO:0000256" key="2">
    <source>
        <dbReference type="SAM" id="SignalP"/>
    </source>
</evidence>
<dbReference type="InterPro" id="IPR008969">
    <property type="entry name" value="CarboxyPept-like_regulatory"/>
</dbReference>
<evidence type="ECO:0000313" key="4">
    <source>
        <dbReference type="Proteomes" id="UP001216510"/>
    </source>
</evidence>
<feature type="region of interest" description="Disordered" evidence="1">
    <location>
        <begin position="1297"/>
        <end position="1316"/>
    </location>
</feature>
<feature type="signal peptide" evidence="2">
    <location>
        <begin position="1"/>
        <end position="20"/>
    </location>
</feature>
<organism evidence="3 4">
    <name type="scientific">Pseudoduganella chitinolytica</name>
    <dbReference type="NCBI Taxonomy" id="34070"/>
    <lineage>
        <taxon>Bacteria</taxon>
        <taxon>Pseudomonadati</taxon>
        <taxon>Pseudomonadota</taxon>
        <taxon>Betaproteobacteria</taxon>
        <taxon>Burkholderiales</taxon>
        <taxon>Oxalobacteraceae</taxon>
        <taxon>Telluria group</taxon>
        <taxon>Pseudoduganella</taxon>
    </lineage>
</organism>
<dbReference type="Proteomes" id="UP001216510">
    <property type="component" value="Chromosome"/>
</dbReference>
<keyword evidence="4" id="KW-1185">Reference proteome</keyword>